<evidence type="ECO:0000313" key="1">
    <source>
        <dbReference type="EMBL" id="PPU66637.1"/>
    </source>
</evidence>
<sequence length="153" mass="15830">MDDGLIAGAPDREQVDVAITVMAADRLAFLIIGPSGISAATFVDYSGKCILAQGIFISVSDTANLVIGCINLGDFCESSVAITVLSFCSVCKVGLFQAEAVDMKVQGTAPAVDGFFKCASVVIAQLDNVSIRELNALQPSSGTIVFPAIPCVH</sequence>
<organism evidence="1 2">
    <name type="scientific">Xanthomonas codiaei</name>
    <dbReference type="NCBI Taxonomy" id="56463"/>
    <lineage>
        <taxon>Bacteria</taxon>
        <taxon>Pseudomonadati</taxon>
        <taxon>Pseudomonadota</taxon>
        <taxon>Gammaproteobacteria</taxon>
        <taxon>Lysobacterales</taxon>
        <taxon>Lysobacteraceae</taxon>
        <taxon>Xanthomonas</taxon>
    </lineage>
</organism>
<dbReference type="AlphaFoldDB" id="A0A2S7CYH0"/>
<gene>
    <name evidence="1" type="ORF">XcodCFBP4690_00320</name>
</gene>
<accession>A0A2S7CYH0</accession>
<reference evidence="1 2" key="1">
    <citation type="submission" date="2016-08" db="EMBL/GenBank/DDBJ databases">
        <authorList>
            <person name="Seilhamer J.J."/>
        </authorList>
    </citation>
    <scope>NUCLEOTIDE SEQUENCE [LARGE SCALE GENOMIC DNA]</scope>
    <source>
        <strain evidence="1 2">CFBP4690</strain>
    </source>
</reference>
<name>A0A2S7CYH0_9XANT</name>
<dbReference type="EMBL" id="MDEC01000001">
    <property type="protein sequence ID" value="PPU66637.1"/>
    <property type="molecule type" value="Genomic_DNA"/>
</dbReference>
<comment type="caution">
    <text evidence="1">The sequence shown here is derived from an EMBL/GenBank/DDBJ whole genome shotgun (WGS) entry which is preliminary data.</text>
</comment>
<protein>
    <submittedName>
        <fullName evidence="1">Uncharacterized protein</fullName>
    </submittedName>
</protein>
<dbReference type="Proteomes" id="UP000237872">
    <property type="component" value="Unassembled WGS sequence"/>
</dbReference>
<evidence type="ECO:0000313" key="2">
    <source>
        <dbReference type="Proteomes" id="UP000237872"/>
    </source>
</evidence>
<proteinExistence type="predicted"/>